<feature type="region of interest" description="Disordered" evidence="2">
    <location>
        <begin position="447"/>
        <end position="497"/>
    </location>
</feature>
<dbReference type="Proteomes" id="UP000001568">
    <property type="component" value="Chromosome 3"/>
</dbReference>
<feature type="coiled-coil region" evidence="1">
    <location>
        <begin position="116"/>
        <end position="150"/>
    </location>
</feature>
<dbReference type="PANTHER" id="PTHR31027:SF2">
    <property type="entry name" value="LEBERCILIN DOMAIN-CONTAINING PROTEIN"/>
    <property type="match status" value="1"/>
</dbReference>
<name>A4RU84_OSTLU</name>
<dbReference type="AlphaFoldDB" id="A4RU84"/>
<dbReference type="eggNOG" id="ENOG502QRKP">
    <property type="taxonomic scope" value="Eukaryota"/>
</dbReference>
<keyword evidence="1" id="KW-0175">Coiled coil</keyword>
<dbReference type="HOGENOM" id="CLU_503772_0_0_1"/>
<dbReference type="RefSeq" id="XP_001416914.1">
    <property type="nucleotide sequence ID" value="XM_001416877.1"/>
</dbReference>
<evidence type="ECO:0000256" key="1">
    <source>
        <dbReference type="SAM" id="Coils"/>
    </source>
</evidence>
<evidence type="ECO:0000256" key="2">
    <source>
        <dbReference type="SAM" id="MobiDB-lite"/>
    </source>
</evidence>
<dbReference type="InterPro" id="IPR039604">
    <property type="entry name" value="Bfr1"/>
</dbReference>
<feature type="region of interest" description="Disordered" evidence="2">
    <location>
        <begin position="301"/>
        <end position="329"/>
    </location>
</feature>
<dbReference type="GO" id="GO:0042175">
    <property type="term" value="C:nuclear outer membrane-endoplasmic reticulum membrane network"/>
    <property type="evidence" value="ECO:0007669"/>
    <property type="project" value="TreeGrafter"/>
</dbReference>
<dbReference type="OrthoDB" id="2195113at2759"/>
<dbReference type="Gramene" id="ABO95207">
    <property type="protein sequence ID" value="ABO95207"/>
    <property type="gene ID" value="OSTLU_30531"/>
</dbReference>
<feature type="compositionally biased region" description="Basic and acidic residues" evidence="2">
    <location>
        <begin position="459"/>
        <end position="477"/>
    </location>
</feature>
<dbReference type="PANTHER" id="PTHR31027">
    <property type="entry name" value="NUCLEAR SEGREGATION PROTEIN BFR1"/>
    <property type="match status" value="1"/>
</dbReference>
<dbReference type="GO" id="GO:0008298">
    <property type="term" value="P:intracellular mRNA localization"/>
    <property type="evidence" value="ECO:0007669"/>
    <property type="project" value="TreeGrafter"/>
</dbReference>
<dbReference type="EMBL" id="CP000583">
    <property type="protein sequence ID" value="ABO95207.1"/>
    <property type="molecule type" value="Genomic_DNA"/>
</dbReference>
<dbReference type="KEGG" id="olu:OSTLU_30531"/>
<feature type="compositionally biased region" description="Basic residues" evidence="2">
    <location>
        <begin position="478"/>
        <end position="491"/>
    </location>
</feature>
<dbReference type="GO" id="GO:1990904">
    <property type="term" value="C:ribonucleoprotein complex"/>
    <property type="evidence" value="ECO:0007669"/>
    <property type="project" value="TreeGrafter"/>
</dbReference>
<dbReference type="GO" id="GO:0005783">
    <property type="term" value="C:endoplasmic reticulum"/>
    <property type="evidence" value="ECO:0007669"/>
    <property type="project" value="TreeGrafter"/>
</dbReference>
<sequence>MTADTASAKAPETTTTTTTTKCDEEQGSPESVLKTVDGVVKPKRIERLPRPDREAHDAEIAALVAITDEKQARIVEIKALVNAARERRTTSSTTNAPLLEKVKALNAIANEKIAQRDEVRAELAANDERRDRVREEANAMRAQSKFLTNESIDQEIARIDGKLAHETMPLAQEKKLVDQIKSLNKSRDLVREYAEKQALITAHDARRKACMDRIKAKDAEINSIKAEQAKIRAQLNEVKSKDDTANADVPKLIEEKNAAYEVIKAKREEINRLRANQKKIEDNYWAREKLFRAQQKEIKQAQWEASQEERKARDEERKQWEKENAPEPFEDEVSACDALLAYLAKWDTKKVDVSAVKTTQLSRRNEDDEDDMFAVSTAYKKKSKKSNGKSAPSGNERIQHSLDTLTFFSKVKIAVVAKVSDVPASLDVIKAKKEEFLERRKIKKERIAAGLEDEDEKEKEEKAEKGKEKSQKADGKKSGGKGKKKGGKKATRGLSVSLVANENEQSVEVCVTFNDEGK</sequence>
<evidence type="ECO:0000313" key="4">
    <source>
        <dbReference type="Proteomes" id="UP000001568"/>
    </source>
</evidence>
<keyword evidence="4" id="KW-1185">Reference proteome</keyword>
<dbReference type="GO" id="GO:0003729">
    <property type="term" value="F:mRNA binding"/>
    <property type="evidence" value="ECO:0007669"/>
    <property type="project" value="TreeGrafter"/>
</dbReference>
<reference evidence="3 4" key="1">
    <citation type="journal article" date="2007" name="Proc. Natl. Acad. Sci. U.S.A.">
        <title>The tiny eukaryote Ostreococcus provides genomic insights into the paradox of plankton speciation.</title>
        <authorList>
            <person name="Palenik B."/>
            <person name="Grimwood J."/>
            <person name="Aerts A."/>
            <person name="Rouze P."/>
            <person name="Salamov A."/>
            <person name="Putnam N."/>
            <person name="Dupont C."/>
            <person name="Jorgensen R."/>
            <person name="Derelle E."/>
            <person name="Rombauts S."/>
            <person name="Zhou K."/>
            <person name="Otillar R."/>
            <person name="Merchant S.S."/>
            <person name="Podell S."/>
            <person name="Gaasterland T."/>
            <person name="Napoli C."/>
            <person name="Gendler K."/>
            <person name="Manuell A."/>
            <person name="Tai V."/>
            <person name="Vallon O."/>
            <person name="Piganeau G."/>
            <person name="Jancek S."/>
            <person name="Heijde M."/>
            <person name="Jabbari K."/>
            <person name="Bowler C."/>
            <person name="Lohr M."/>
            <person name="Robbens S."/>
            <person name="Werner G."/>
            <person name="Dubchak I."/>
            <person name="Pazour G.J."/>
            <person name="Ren Q."/>
            <person name="Paulsen I."/>
            <person name="Delwiche C."/>
            <person name="Schmutz J."/>
            <person name="Rokhsar D."/>
            <person name="Van de Peer Y."/>
            <person name="Moreau H."/>
            <person name="Grigoriev I.V."/>
        </authorList>
    </citation>
    <scope>NUCLEOTIDE SEQUENCE [LARGE SCALE GENOMIC DNA]</scope>
    <source>
        <strain evidence="3 4">CCE9901</strain>
    </source>
</reference>
<dbReference type="GeneID" id="5001047"/>
<organism evidence="3 4">
    <name type="scientific">Ostreococcus lucimarinus (strain CCE9901)</name>
    <dbReference type="NCBI Taxonomy" id="436017"/>
    <lineage>
        <taxon>Eukaryota</taxon>
        <taxon>Viridiplantae</taxon>
        <taxon>Chlorophyta</taxon>
        <taxon>Mamiellophyceae</taxon>
        <taxon>Mamiellales</taxon>
        <taxon>Bathycoccaceae</taxon>
        <taxon>Ostreococcus</taxon>
    </lineage>
</organism>
<feature type="region of interest" description="Disordered" evidence="2">
    <location>
        <begin position="1"/>
        <end position="29"/>
    </location>
</feature>
<feature type="compositionally biased region" description="Basic and acidic residues" evidence="2">
    <location>
        <begin position="307"/>
        <end position="325"/>
    </location>
</feature>
<dbReference type="OMA" id="AHWKEDQ"/>
<protein>
    <submittedName>
        <fullName evidence="3">Uncharacterized protein</fullName>
    </submittedName>
</protein>
<evidence type="ECO:0000313" key="3">
    <source>
        <dbReference type="EMBL" id="ABO95207.1"/>
    </source>
</evidence>
<accession>A4RU84</accession>
<proteinExistence type="predicted"/>
<gene>
    <name evidence="3" type="ORF">OSTLU_30531</name>
</gene>